<feature type="compositionally biased region" description="Basic and acidic residues" evidence="3">
    <location>
        <begin position="62"/>
        <end position="79"/>
    </location>
</feature>
<evidence type="ECO:0000256" key="1">
    <source>
        <dbReference type="ARBA" id="ARBA00022723"/>
    </source>
</evidence>
<gene>
    <name evidence="6" type="ORF">L613_000500000660</name>
</gene>
<evidence type="ECO:0000256" key="3">
    <source>
        <dbReference type="SAM" id="MobiDB-lite"/>
    </source>
</evidence>
<dbReference type="PANTHER" id="PTHR10827">
    <property type="entry name" value="RETICULOCALBIN"/>
    <property type="match status" value="1"/>
</dbReference>
<dbReference type="Pfam" id="PF13202">
    <property type="entry name" value="EF-hand_5"/>
    <property type="match status" value="5"/>
</dbReference>
<reference evidence="6 7" key="1">
    <citation type="submission" date="2019-07" db="EMBL/GenBank/DDBJ databases">
        <title>Genome sequencing of lignin-degrading bacterial isolates.</title>
        <authorList>
            <person name="Gladden J."/>
        </authorList>
    </citation>
    <scope>NUCLEOTIDE SEQUENCE [LARGE SCALE GENOMIC DNA]</scope>
    <source>
        <strain evidence="6 7">J19</strain>
    </source>
</reference>
<evidence type="ECO:0000259" key="5">
    <source>
        <dbReference type="PROSITE" id="PS50222"/>
    </source>
</evidence>
<keyword evidence="2" id="KW-0677">Repeat</keyword>
<feature type="compositionally biased region" description="Low complexity" evidence="3">
    <location>
        <begin position="178"/>
        <end position="190"/>
    </location>
</feature>
<evidence type="ECO:0000313" key="6">
    <source>
        <dbReference type="EMBL" id="TWH06001.1"/>
    </source>
</evidence>
<feature type="signal peptide" evidence="4">
    <location>
        <begin position="1"/>
        <end position="22"/>
    </location>
</feature>
<dbReference type="Proteomes" id="UP000321583">
    <property type="component" value="Unassembled WGS sequence"/>
</dbReference>
<protein>
    <submittedName>
        <fullName evidence="6">EF hand domain-containing protein</fullName>
    </submittedName>
</protein>
<evidence type="ECO:0000313" key="7">
    <source>
        <dbReference type="Proteomes" id="UP000321583"/>
    </source>
</evidence>
<evidence type="ECO:0000256" key="2">
    <source>
        <dbReference type="ARBA" id="ARBA00022737"/>
    </source>
</evidence>
<feature type="region of interest" description="Disordered" evidence="3">
    <location>
        <begin position="157"/>
        <end position="190"/>
    </location>
</feature>
<dbReference type="PANTHER" id="PTHR10827:SF98">
    <property type="entry name" value="45 KDA CALCIUM-BINDING PROTEIN"/>
    <property type="match status" value="1"/>
</dbReference>
<accession>A0A562D8X8</accession>
<dbReference type="PROSITE" id="PS50222">
    <property type="entry name" value="EF_HAND_2"/>
    <property type="match status" value="1"/>
</dbReference>
<sequence>MNKTPYLIAATLLAITAGAALAQETAAPAATGKPRAALDANKDGVIDRSEAAAHPRLAGRFDQLDRNKDGKLQRDELPRMKHGRHGGRGGHGGFGFGFAGPDVDADKDGRISKAEALAAATARFERMDANKDGFIDQADREAWAKQRREAWFKAVDTDGDGKLSQAELDAAKARRGARAAGAPAPQPAAK</sequence>
<proteinExistence type="predicted"/>
<dbReference type="InterPro" id="IPR011992">
    <property type="entry name" value="EF-hand-dom_pair"/>
</dbReference>
<feature type="domain" description="EF-hand" evidence="5">
    <location>
        <begin position="143"/>
        <end position="178"/>
    </location>
</feature>
<dbReference type="PROSITE" id="PS00018">
    <property type="entry name" value="EF_HAND_1"/>
    <property type="match status" value="2"/>
</dbReference>
<dbReference type="InterPro" id="IPR002048">
    <property type="entry name" value="EF_hand_dom"/>
</dbReference>
<name>A0A562D8X8_9GAMM</name>
<comment type="caution">
    <text evidence="6">The sequence shown here is derived from an EMBL/GenBank/DDBJ whole genome shotgun (WGS) entry which is preliminary data.</text>
</comment>
<organism evidence="6 7">
    <name type="scientific">Pseudoxanthomonas taiwanensis J19</name>
    <dbReference type="NCBI Taxonomy" id="935569"/>
    <lineage>
        <taxon>Bacteria</taxon>
        <taxon>Pseudomonadati</taxon>
        <taxon>Pseudomonadota</taxon>
        <taxon>Gammaproteobacteria</taxon>
        <taxon>Lysobacterales</taxon>
        <taxon>Lysobacteraceae</taxon>
        <taxon>Pseudoxanthomonas</taxon>
    </lineage>
</organism>
<feature type="chain" id="PRO_5022194734" evidence="4">
    <location>
        <begin position="23"/>
        <end position="190"/>
    </location>
</feature>
<dbReference type="EMBL" id="VLJS01000080">
    <property type="protein sequence ID" value="TWH06001.1"/>
    <property type="molecule type" value="Genomic_DNA"/>
</dbReference>
<dbReference type="OrthoDB" id="6089795at2"/>
<keyword evidence="1" id="KW-0479">Metal-binding</keyword>
<dbReference type="GO" id="GO:0005509">
    <property type="term" value="F:calcium ion binding"/>
    <property type="evidence" value="ECO:0007669"/>
    <property type="project" value="InterPro"/>
</dbReference>
<evidence type="ECO:0000256" key="4">
    <source>
        <dbReference type="SAM" id="SignalP"/>
    </source>
</evidence>
<dbReference type="Gene3D" id="1.10.238.10">
    <property type="entry name" value="EF-hand"/>
    <property type="match status" value="3"/>
</dbReference>
<dbReference type="AlphaFoldDB" id="A0A562D8X8"/>
<keyword evidence="7" id="KW-1185">Reference proteome</keyword>
<feature type="region of interest" description="Disordered" evidence="3">
    <location>
        <begin position="61"/>
        <end position="93"/>
    </location>
</feature>
<dbReference type="SUPFAM" id="SSF47473">
    <property type="entry name" value="EF-hand"/>
    <property type="match status" value="1"/>
</dbReference>
<dbReference type="RefSeq" id="WP_019399475.1">
    <property type="nucleotide sequence ID" value="NZ_VLJS01000080.1"/>
</dbReference>
<keyword evidence="4" id="KW-0732">Signal</keyword>
<dbReference type="InterPro" id="IPR018247">
    <property type="entry name" value="EF_Hand_1_Ca_BS"/>
</dbReference>